<evidence type="ECO:0000256" key="2">
    <source>
        <dbReference type="ARBA" id="ARBA00022840"/>
    </source>
</evidence>
<dbReference type="Gene3D" id="3.40.50.300">
    <property type="entry name" value="P-loop containing nucleotide triphosphate hydrolases"/>
    <property type="match status" value="1"/>
</dbReference>
<dbReference type="Pfam" id="PF05729">
    <property type="entry name" value="NACHT"/>
    <property type="match status" value="1"/>
</dbReference>
<evidence type="ECO:0000313" key="5">
    <source>
        <dbReference type="EMBL" id="CAH3170790.1"/>
    </source>
</evidence>
<dbReference type="InterPro" id="IPR032675">
    <property type="entry name" value="LRR_dom_sf"/>
</dbReference>
<dbReference type="SUPFAM" id="SSF53756">
    <property type="entry name" value="UDP-Glycosyltransferase/glycogen phosphorylase"/>
    <property type="match status" value="1"/>
</dbReference>
<sequence length="1903" mass="212695">MKVPATNQFQFHDVWVSEVKNPCTKLWIPVMSRLMEELSSFPSTASTSQEDHESNSESTSSRKLRVTLLSSEWRSTKGGLSTINRELAIQLAKHPSVDVSVYLPQCSEEDKRVAASHNVHLIEAEEMPGYDNPVDWLSFLPESHSVDCVIGHGAVLGRQVQGIKRQCKCQWIQVVHTAPEELGMYKSYADAISKGEKKHQAEVKLCEKADQVVAVGPKLAEAFSGYLRACGKDQDVLNITPGIFSEFSDVKQATEERKTFSVLVFGRGDNEDFQLKGYDIAARAIAELKDEPQPYKLLFVGAPSGEEEKVKDLLLHQGIDRSQLTVRCFNESREHLARLFCEVDLAVMPSRTEGFGLAALEALSAGLPVLVSGNSGLGEALKEVPYGSSCVVESEDPKDWASAIKAVRKKNRKLRLRESKVLRGEYSEMYSWLDHCNRLVERMLAISQGPNTDEQNSSKKTAVICQVEKPPSSEKRLHKAGWDNSIVVELLKAEYKRRCLLRPLLWDSTIELPLENVYTRLKIISRRKLAIQMEANMANMFHVTAHEKSADVLTLAQGSPDLRVDVNDEFSVFDFVKAPDKVGDVMRLVEGQKPDLVSGNDEVNVTEIFKTPEKGADVLTLAQGSPDLRVDVNNEFNVFDVFKAPDKVEDVMRLVEGQKPDLVSGNDEVNVTEIFKTLEKGKDVMTLVEGSPGIGKTTFCLKLAYDTTHEKIPTECSFPKFEVVLLLKCRDIDGNIMDTIREQLLPRDIEEKIVEKLLHFLKDIHNQERIFIILDGLDELPEKSRHHVDELLHRRIFPFCYVLATTRQERGIEARKTFVFDIHLEIKGYTESDSIAYVRRHFETIGQSPKGERLIEEMQQNTFLHALRNNPLNLLLLCVVYEDYEGKLPTSRTELYQVIVQCLLRRYCAKRNQPAPRNDIALERKFEKEILALGELAWLCLLSDRYGFRESELDEFESRYPGLVARELGLLYKEESLKRLKPEHEYCFLHKTFQEYVAAAYIAEKLVNEQFNVFDHFLFAELVTKYPQVFIFVSGMLGEKATVLFTQIGEELKTDDWDWNEHCSKEEATFFIESFNESGHPEQMAATLCKIKPFPKVITIESYEGHNPFFLEVLMACKSFSNLQTPVKLYADTYLLEEGVNCVLNYIESCPQLTIVSVVNDEESLTSSDTDRLCKWLSATKSLSEFTLKFRDLAIPEKSDLLVQIVHGLASCRTLTKATFSLFGHAYSEGFFNALESGLGPLTSVDLEVRGSMKYTTTRALQNFLSSKSLNSVSLCIVGGMQDVLVAAVSEALARQTVLKSLDLHFGGPLSSSSASFLEKGLMENSSLINIRLCVHCELPGNWHSVLENLRLAKKSPVCCCIYPNTFNNVANNYFHPVLVRKGLNVKQHLTVNVWGEMKCEAAEALCEVLAPSSITVLTLNVHGKLTSEVSSSIARCLEENKTLSSLSINIWGELTTDGGNVPSSLSKNSRVQLNIHDVRIGPEESNDVLVTTTDNPTALTVFCTNVKERRKQNVRLTINNDSNVTKEWTRCLGDALAENPSLTSLDLTVNSCVVDADLGENLGNSLLQSSSLTSLSLTLNFSNMKEGWESKLGERLIKMASLTTLSLKLNGDGECNRKDSLIPTLSSLNYVEENQGNCLSPTKLSNVLAAIKSLSSLTVAVHSDSMYSFWDKVVGDCLIKCTSLKELSLTFNVGESDFHCVFSGLCDGLKTTRSLDTLCVAIFINDPNDRVFLSVSHILNQGLSLNSSVTTLTLTITAAADETGYINQLINLDYGLSVNTTITTLNVTINECGDGKSDIPLFLLDFGVFRGLANNTSVTTFNLTLNSSREVSDDWLPVLSDTLMKNTALTTLRLKVSNHCATGKSRLYDFSKLLIESRSLSLIELDVSFYGKESGCHKVLIQ</sequence>
<dbReference type="PANTHER" id="PTHR46844">
    <property type="entry name" value="SLR5058 PROTEIN"/>
    <property type="match status" value="1"/>
</dbReference>
<keyword evidence="1" id="KW-0547">Nucleotide-binding</keyword>
<dbReference type="PROSITE" id="PS50837">
    <property type="entry name" value="NACHT"/>
    <property type="match status" value="1"/>
</dbReference>
<reference evidence="5 6" key="1">
    <citation type="submission" date="2022-05" db="EMBL/GenBank/DDBJ databases">
        <authorList>
            <consortium name="Genoscope - CEA"/>
            <person name="William W."/>
        </authorList>
    </citation>
    <scope>NUCLEOTIDE SEQUENCE [LARGE SCALE GENOMIC DNA]</scope>
</reference>
<dbReference type="Proteomes" id="UP001159405">
    <property type="component" value="Unassembled WGS sequence"/>
</dbReference>
<evidence type="ECO:0000256" key="1">
    <source>
        <dbReference type="ARBA" id="ARBA00022741"/>
    </source>
</evidence>
<comment type="caution">
    <text evidence="5">The sequence shown here is derived from an EMBL/GenBank/DDBJ whole genome shotgun (WGS) entry which is preliminary data.</text>
</comment>
<accession>A0ABN8QYA6</accession>
<feature type="region of interest" description="Disordered" evidence="3">
    <location>
        <begin position="42"/>
        <end position="63"/>
    </location>
</feature>
<dbReference type="EMBL" id="CALNXK010000158">
    <property type="protein sequence ID" value="CAH3170790.1"/>
    <property type="molecule type" value="Genomic_DNA"/>
</dbReference>
<dbReference type="Gene3D" id="3.80.10.10">
    <property type="entry name" value="Ribonuclease Inhibitor"/>
    <property type="match status" value="3"/>
</dbReference>
<gene>
    <name evidence="5" type="ORF">PLOB_00010969</name>
</gene>
<feature type="domain" description="NACHT" evidence="4">
    <location>
        <begin position="684"/>
        <end position="1004"/>
    </location>
</feature>
<protein>
    <recommendedName>
        <fullName evidence="4">NACHT domain-containing protein</fullName>
    </recommendedName>
</protein>
<dbReference type="SUPFAM" id="SSF52047">
    <property type="entry name" value="RNI-like"/>
    <property type="match status" value="2"/>
</dbReference>
<dbReference type="InterPro" id="IPR007111">
    <property type="entry name" value="NACHT_NTPase"/>
</dbReference>
<organism evidence="5 6">
    <name type="scientific">Porites lobata</name>
    <dbReference type="NCBI Taxonomy" id="104759"/>
    <lineage>
        <taxon>Eukaryota</taxon>
        <taxon>Metazoa</taxon>
        <taxon>Cnidaria</taxon>
        <taxon>Anthozoa</taxon>
        <taxon>Hexacorallia</taxon>
        <taxon>Scleractinia</taxon>
        <taxon>Fungiina</taxon>
        <taxon>Poritidae</taxon>
        <taxon>Porites</taxon>
    </lineage>
</organism>
<evidence type="ECO:0000313" key="6">
    <source>
        <dbReference type="Proteomes" id="UP001159405"/>
    </source>
</evidence>
<evidence type="ECO:0000256" key="3">
    <source>
        <dbReference type="SAM" id="MobiDB-lite"/>
    </source>
</evidence>
<name>A0ABN8QYA6_9CNID</name>
<dbReference type="InterPro" id="IPR027417">
    <property type="entry name" value="P-loop_NTPase"/>
</dbReference>
<dbReference type="Gene3D" id="3.40.50.2000">
    <property type="entry name" value="Glycogen Phosphorylase B"/>
    <property type="match status" value="2"/>
</dbReference>
<keyword evidence="6" id="KW-1185">Reference proteome</keyword>
<dbReference type="SUPFAM" id="SSF52540">
    <property type="entry name" value="P-loop containing nucleoside triphosphate hydrolases"/>
    <property type="match status" value="1"/>
</dbReference>
<keyword evidence="2" id="KW-0067">ATP-binding</keyword>
<dbReference type="Pfam" id="PF20706">
    <property type="entry name" value="GT4-conflict"/>
    <property type="match status" value="1"/>
</dbReference>
<dbReference type="CDD" id="cd03801">
    <property type="entry name" value="GT4_PimA-like"/>
    <property type="match status" value="1"/>
</dbReference>
<proteinExistence type="predicted"/>
<dbReference type="PANTHER" id="PTHR46844:SF1">
    <property type="entry name" value="SLR5058 PROTEIN"/>
    <property type="match status" value="1"/>
</dbReference>
<evidence type="ECO:0000259" key="4">
    <source>
        <dbReference type="PROSITE" id="PS50837"/>
    </source>
</evidence>